<accession>A0ABT6YDH3</accession>
<comment type="caution">
    <text evidence="2">The sequence shown here is derived from an EMBL/GenBank/DDBJ whole genome shotgun (WGS) entry which is preliminary data.</text>
</comment>
<keyword evidence="1" id="KW-0732">Signal</keyword>
<dbReference type="Pfam" id="PF07642">
    <property type="entry name" value="BBP2"/>
    <property type="match status" value="1"/>
</dbReference>
<keyword evidence="3" id="KW-1185">Reference proteome</keyword>
<dbReference type="RefSeq" id="WP_283346000.1">
    <property type="nucleotide sequence ID" value="NZ_JASHIF010000021.1"/>
</dbReference>
<dbReference type="InterPro" id="IPR011486">
    <property type="entry name" value="BBP2"/>
</dbReference>
<feature type="chain" id="PRO_5046475943" evidence="1">
    <location>
        <begin position="21"/>
        <end position="356"/>
    </location>
</feature>
<evidence type="ECO:0000313" key="2">
    <source>
        <dbReference type="EMBL" id="MDI9861629.1"/>
    </source>
</evidence>
<sequence length="356" mass="40483">MKKLLLICASVLMFLSKGLAQTNNSTITWSGYVDAYYAYDFNQPDDHLRPSFLYNHNRHNEFNINLAYIKGAYSSTRTRANLAIMAGTYAQYNMAAESPLLQHIFEANVGIKLSQQHDIWLDAGILPSHIGFESAVSKDCWTLTRSILAENSPYYESGAKLSYTSPNQQWTASVLALNGWQRIKRLDGNQTVSLGTQITHKPNENLTLNWSTYYGNEGINNISQKRYFSNLYAIYQHEKWGFIAGFDYGSQQKANTDGYNNWYSPVAIVRYQLAPKMRLAARYEYYQDKNGVIIATNTPEGFQVTGYSLNWDYQVAENAVFRIEAKNYHANSAIFTEKSQPKNDNLAITSSIAVQF</sequence>
<protein>
    <submittedName>
        <fullName evidence="2">Porin</fullName>
    </submittedName>
</protein>
<dbReference type="EMBL" id="JASHIF010000021">
    <property type="protein sequence ID" value="MDI9861629.1"/>
    <property type="molecule type" value="Genomic_DNA"/>
</dbReference>
<dbReference type="SUPFAM" id="SSF56935">
    <property type="entry name" value="Porins"/>
    <property type="match status" value="1"/>
</dbReference>
<evidence type="ECO:0000313" key="3">
    <source>
        <dbReference type="Proteomes" id="UP001236507"/>
    </source>
</evidence>
<organism evidence="2 3">
    <name type="scientific">Flectobacillus roseus</name>
    <dbReference type="NCBI Taxonomy" id="502259"/>
    <lineage>
        <taxon>Bacteria</taxon>
        <taxon>Pseudomonadati</taxon>
        <taxon>Bacteroidota</taxon>
        <taxon>Cytophagia</taxon>
        <taxon>Cytophagales</taxon>
        <taxon>Flectobacillaceae</taxon>
        <taxon>Flectobacillus</taxon>
    </lineage>
</organism>
<dbReference type="Proteomes" id="UP001236507">
    <property type="component" value="Unassembled WGS sequence"/>
</dbReference>
<feature type="signal peptide" evidence="1">
    <location>
        <begin position="1"/>
        <end position="20"/>
    </location>
</feature>
<proteinExistence type="predicted"/>
<gene>
    <name evidence="2" type="ORF">QM524_20580</name>
</gene>
<evidence type="ECO:0000256" key="1">
    <source>
        <dbReference type="SAM" id="SignalP"/>
    </source>
</evidence>
<reference evidence="2 3" key="1">
    <citation type="submission" date="2023-05" db="EMBL/GenBank/DDBJ databases">
        <title>Novel species of genus Flectobacillus isolated from stream in China.</title>
        <authorList>
            <person name="Lu H."/>
        </authorList>
    </citation>
    <scope>NUCLEOTIDE SEQUENCE [LARGE SCALE GENOMIC DNA]</scope>
    <source>
        <strain evidence="2 3">KCTC 42575</strain>
    </source>
</reference>
<name>A0ABT6YDH3_9BACT</name>